<proteinExistence type="predicted"/>
<accession>X0YB48</accession>
<evidence type="ECO:0000313" key="1">
    <source>
        <dbReference type="EMBL" id="GAG53049.1"/>
    </source>
</evidence>
<dbReference type="AlphaFoldDB" id="X0YB48"/>
<comment type="caution">
    <text evidence="1">The sequence shown here is derived from an EMBL/GenBank/DDBJ whole genome shotgun (WGS) entry which is preliminary data.</text>
</comment>
<protein>
    <submittedName>
        <fullName evidence="1">Uncharacterized protein</fullName>
    </submittedName>
</protein>
<feature type="non-terminal residue" evidence="1">
    <location>
        <position position="122"/>
    </location>
</feature>
<dbReference type="EMBL" id="BARS01051057">
    <property type="protein sequence ID" value="GAG53049.1"/>
    <property type="molecule type" value="Genomic_DNA"/>
</dbReference>
<gene>
    <name evidence="1" type="ORF">S01H1_76108</name>
</gene>
<organism evidence="1">
    <name type="scientific">marine sediment metagenome</name>
    <dbReference type="NCBI Taxonomy" id="412755"/>
    <lineage>
        <taxon>unclassified sequences</taxon>
        <taxon>metagenomes</taxon>
        <taxon>ecological metagenomes</taxon>
    </lineage>
</organism>
<name>X0YB48_9ZZZZ</name>
<sequence length="122" mass="13544">MIHDIFSLETAFDELEREGVQTYPPADQGTQITVLGVGMYGSYPAYQKGSAKFSLQPGDLQEGENVISFRHEIEVGVEEYEALKHLFYDLGPTPPEAPSPPTLVLQTLTSVKYLSGVRFYSI</sequence>
<reference evidence="1" key="1">
    <citation type="journal article" date="2014" name="Front. Microbiol.">
        <title>High frequency of phylogenetically diverse reductive dehalogenase-homologous genes in deep subseafloor sedimentary metagenomes.</title>
        <authorList>
            <person name="Kawai M."/>
            <person name="Futagami T."/>
            <person name="Toyoda A."/>
            <person name="Takaki Y."/>
            <person name="Nishi S."/>
            <person name="Hori S."/>
            <person name="Arai W."/>
            <person name="Tsubouchi T."/>
            <person name="Morono Y."/>
            <person name="Uchiyama I."/>
            <person name="Ito T."/>
            <person name="Fujiyama A."/>
            <person name="Inagaki F."/>
            <person name="Takami H."/>
        </authorList>
    </citation>
    <scope>NUCLEOTIDE SEQUENCE</scope>
    <source>
        <strain evidence="1">Expedition CK06-06</strain>
    </source>
</reference>